<dbReference type="HOGENOM" id="CLU_2341922_0_0_11"/>
<name>B6G999_9ACTN</name>
<proteinExistence type="predicted"/>
<comment type="caution">
    <text evidence="1">The sequence shown here is derived from an EMBL/GenBank/DDBJ whole genome shotgun (WGS) entry which is preliminary data.</text>
</comment>
<organism evidence="1 2">
    <name type="scientific">Collinsella stercoris DSM 13279</name>
    <dbReference type="NCBI Taxonomy" id="445975"/>
    <lineage>
        <taxon>Bacteria</taxon>
        <taxon>Bacillati</taxon>
        <taxon>Actinomycetota</taxon>
        <taxon>Coriobacteriia</taxon>
        <taxon>Coriobacteriales</taxon>
        <taxon>Coriobacteriaceae</taxon>
        <taxon>Collinsella</taxon>
    </lineage>
</organism>
<reference evidence="1 2" key="2">
    <citation type="submission" date="2008-10" db="EMBL/GenBank/DDBJ databases">
        <authorList>
            <person name="Fulton L."/>
            <person name="Clifton S."/>
            <person name="Fulton B."/>
            <person name="Xu J."/>
            <person name="Minx P."/>
            <person name="Pepin K.H."/>
            <person name="Johnson M."/>
            <person name="Thiruvilangam P."/>
            <person name="Bhonagiri V."/>
            <person name="Nash W.E."/>
            <person name="Mardis E.R."/>
            <person name="Wilson R.K."/>
        </authorList>
    </citation>
    <scope>NUCLEOTIDE SEQUENCE [LARGE SCALE GENOMIC DNA]</scope>
    <source>
        <strain evidence="1 2">DSM 13279</strain>
    </source>
</reference>
<dbReference type="STRING" id="445975.COLSTE_00639"/>
<keyword evidence="2" id="KW-1185">Reference proteome</keyword>
<evidence type="ECO:0000313" key="1">
    <source>
        <dbReference type="EMBL" id="EEA91157.1"/>
    </source>
</evidence>
<gene>
    <name evidence="1" type="ORF">COLSTE_00639</name>
</gene>
<sequence length="97" mass="11537">MLMRDSKWENGWNKYRRGAPHPHARYRKYARYSPDQLVTSPNPRPDVNLDIQRLLFVVQIAPFDERRGFLSARCRTMCQVFHIGNVFFGGNRRWGVN</sequence>
<dbReference type="EMBL" id="ABXJ01000034">
    <property type="protein sequence ID" value="EEA91157.1"/>
    <property type="molecule type" value="Genomic_DNA"/>
</dbReference>
<accession>B6G999</accession>
<dbReference type="AlphaFoldDB" id="B6G999"/>
<protein>
    <submittedName>
        <fullName evidence="1">Uncharacterized protein</fullName>
    </submittedName>
</protein>
<reference evidence="1 2" key="1">
    <citation type="submission" date="2008-10" db="EMBL/GenBank/DDBJ databases">
        <title>Draft genome sequence of Collinsella stercoris (DSM 13279).</title>
        <authorList>
            <person name="Sudarsanam P."/>
            <person name="Ley R."/>
            <person name="Guruge J."/>
            <person name="Turnbaugh P.J."/>
            <person name="Mahowald M."/>
            <person name="Liep D."/>
            <person name="Gordon J."/>
        </authorList>
    </citation>
    <scope>NUCLEOTIDE SEQUENCE [LARGE SCALE GENOMIC DNA]</scope>
    <source>
        <strain evidence="1 2">DSM 13279</strain>
    </source>
</reference>
<evidence type="ECO:0000313" key="2">
    <source>
        <dbReference type="Proteomes" id="UP000003560"/>
    </source>
</evidence>
<dbReference type="Proteomes" id="UP000003560">
    <property type="component" value="Unassembled WGS sequence"/>
</dbReference>